<keyword evidence="2" id="KW-0479">Metal-binding</keyword>
<evidence type="ECO:0008006" key="6">
    <source>
        <dbReference type="Google" id="ProtNLM"/>
    </source>
</evidence>
<dbReference type="SUPFAM" id="SSF48264">
    <property type="entry name" value="Cytochrome P450"/>
    <property type="match status" value="1"/>
</dbReference>
<keyword evidence="1" id="KW-0349">Heme</keyword>
<evidence type="ECO:0000256" key="3">
    <source>
        <dbReference type="ARBA" id="ARBA00023004"/>
    </source>
</evidence>
<protein>
    <recommendedName>
        <fullName evidence="6">Cytochrome P450</fullName>
    </recommendedName>
</protein>
<dbReference type="InterPro" id="IPR002401">
    <property type="entry name" value="Cyt_P450_E_grp-I"/>
</dbReference>
<dbReference type="InterPro" id="IPR050121">
    <property type="entry name" value="Cytochrome_P450_monoxygenase"/>
</dbReference>
<evidence type="ECO:0000256" key="2">
    <source>
        <dbReference type="ARBA" id="ARBA00022723"/>
    </source>
</evidence>
<evidence type="ECO:0000256" key="1">
    <source>
        <dbReference type="ARBA" id="ARBA00022617"/>
    </source>
</evidence>
<sequence length="338" mass="37785">MKPSYKRSKWFYNAARFDWRHDNCFTMIDVEQHDARRKEDGTWKNLEHERDVDTCVVKLIHLIGSYADNRKNGAFDLANKLQFLTLDVIGLVGFGKSFGLLDMDADPHDFVRSTEEGLHRVNKLMALGKATGFEKMLTTSSDIVAAREKAFRKNLESSGNKTAERADMLASFMRNGLLGDELKTESLLQIVAGSDTTAGSLRGTMLYIMTHPRVCRALQTEIDAAVRDGKAPGDEVIPYAQTKSLPYLQAVVREGIRIFPPLTDPLARDVPPGGDTVMIDGRQEVFLPAGVSVIPSWTAMHRDRALYGEDADLFRHGRWLESEQPDADRLRPCGGPTT</sequence>
<organism evidence="4 5">
    <name type="scientific">Apiospora phragmitis</name>
    <dbReference type="NCBI Taxonomy" id="2905665"/>
    <lineage>
        <taxon>Eukaryota</taxon>
        <taxon>Fungi</taxon>
        <taxon>Dikarya</taxon>
        <taxon>Ascomycota</taxon>
        <taxon>Pezizomycotina</taxon>
        <taxon>Sordariomycetes</taxon>
        <taxon>Xylariomycetidae</taxon>
        <taxon>Amphisphaeriales</taxon>
        <taxon>Apiosporaceae</taxon>
        <taxon>Apiospora</taxon>
    </lineage>
</organism>
<evidence type="ECO:0000313" key="5">
    <source>
        <dbReference type="Proteomes" id="UP001480595"/>
    </source>
</evidence>
<accession>A0ABR1WU72</accession>
<dbReference type="PANTHER" id="PTHR24305">
    <property type="entry name" value="CYTOCHROME P450"/>
    <property type="match status" value="1"/>
</dbReference>
<dbReference type="EMBL" id="JAQQWL010000002">
    <property type="protein sequence ID" value="KAK8086715.1"/>
    <property type="molecule type" value="Genomic_DNA"/>
</dbReference>
<reference evidence="4 5" key="1">
    <citation type="submission" date="2023-01" db="EMBL/GenBank/DDBJ databases">
        <title>Analysis of 21 Apiospora genomes using comparative genomics revels a genus with tremendous synthesis potential of carbohydrate active enzymes and secondary metabolites.</title>
        <authorList>
            <person name="Sorensen T."/>
        </authorList>
    </citation>
    <scope>NUCLEOTIDE SEQUENCE [LARGE SCALE GENOMIC DNA]</scope>
    <source>
        <strain evidence="4 5">CBS 135458</strain>
    </source>
</reference>
<keyword evidence="5" id="KW-1185">Reference proteome</keyword>
<dbReference type="InterPro" id="IPR036396">
    <property type="entry name" value="Cyt_P450_sf"/>
</dbReference>
<dbReference type="InterPro" id="IPR001128">
    <property type="entry name" value="Cyt_P450"/>
</dbReference>
<dbReference type="GeneID" id="92086161"/>
<proteinExistence type="predicted"/>
<keyword evidence="3" id="KW-0408">Iron</keyword>
<dbReference type="Proteomes" id="UP001480595">
    <property type="component" value="Unassembled WGS sequence"/>
</dbReference>
<evidence type="ECO:0000313" key="4">
    <source>
        <dbReference type="EMBL" id="KAK8086715.1"/>
    </source>
</evidence>
<dbReference type="RefSeq" id="XP_066721239.1">
    <property type="nucleotide sequence ID" value="XM_066853098.1"/>
</dbReference>
<dbReference type="Gene3D" id="1.10.630.10">
    <property type="entry name" value="Cytochrome P450"/>
    <property type="match status" value="1"/>
</dbReference>
<gene>
    <name evidence="4" type="ORF">PG994_001689</name>
</gene>
<comment type="caution">
    <text evidence="4">The sequence shown here is derived from an EMBL/GenBank/DDBJ whole genome shotgun (WGS) entry which is preliminary data.</text>
</comment>
<dbReference type="Pfam" id="PF00067">
    <property type="entry name" value="p450"/>
    <property type="match status" value="1"/>
</dbReference>
<name>A0ABR1WU72_9PEZI</name>
<dbReference type="PRINTS" id="PR00463">
    <property type="entry name" value="EP450I"/>
</dbReference>
<dbReference type="PANTHER" id="PTHR24305:SF168">
    <property type="entry name" value="P450, PUTATIVE (EUROFUNG)-RELATED"/>
    <property type="match status" value="1"/>
</dbReference>